<accession>A0A164K2E6</accession>
<sequence length="85" mass="10074">MYYTCLPKIYDYDVLTYTGRTYEHKHSTFEHTQHSFRTILFRKGLQWEKSGVTVMGHLNRYLASFSHNRYAKLATSFGKKSERGS</sequence>
<evidence type="ECO:0000313" key="1">
    <source>
        <dbReference type="EMBL" id="KZS02883.1"/>
    </source>
</evidence>
<comment type="caution">
    <text evidence="1">The sequence shown here is derived from an EMBL/GenBank/DDBJ whole genome shotgun (WGS) entry which is preliminary data.</text>
</comment>
<dbReference type="Proteomes" id="UP000076858">
    <property type="component" value="Unassembled WGS sequence"/>
</dbReference>
<keyword evidence="2" id="KW-1185">Reference proteome</keyword>
<protein>
    <submittedName>
        <fullName evidence="1">Uncharacterized protein</fullName>
    </submittedName>
</protein>
<organism evidence="1 2">
    <name type="scientific">Daphnia magna</name>
    <dbReference type="NCBI Taxonomy" id="35525"/>
    <lineage>
        <taxon>Eukaryota</taxon>
        <taxon>Metazoa</taxon>
        <taxon>Ecdysozoa</taxon>
        <taxon>Arthropoda</taxon>
        <taxon>Crustacea</taxon>
        <taxon>Branchiopoda</taxon>
        <taxon>Diplostraca</taxon>
        <taxon>Cladocera</taxon>
        <taxon>Anomopoda</taxon>
        <taxon>Daphniidae</taxon>
        <taxon>Daphnia</taxon>
    </lineage>
</organism>
<evidence type="ECO:0000313" key="2">
    <source>
        <dbReference type="Proteomes" id="UP000076858"/>
    </source>
</evidence>
<name>A0A164K2E6_9CRUS</name>
<dbReference type="AlphaFoldDB" id="A0A164K2E6"/>
<gene>
    <name evidence="1" type="ORF">APZ42_034539</name>
</gene>
<dbReference type="EMBL" id="LRGB01003386">
    <property type="protein sequence ID" value="KZS02883.1"/>
    <property type="molecule type" value="Genomic_DNA"/>
</dbReference>
<reference evidence="1 2" key="1">
    <citation type="submission" date="2016-03" db="EMBL/GenBank/DDBJ databases">
        <title>EvidentialGene: Evidence-directed Construction of Genes on Genomes.</title>
        <authorList>
            <person name="Gilbert D.G."/>
            <person name="Choi J.-H."/>
            <person name="Mockaitis K."/>
            <person name="Colbourne J."/>
            <person name="Pfrender M."/>
        </authorList>
    </citation>
    <scope>NUCLEOTIDE SEQUENCE [LARGE SCALE GENOMIC DNA]</scope>
    <source>
        <strain evidence="1 2">Xinb3</strain>
        <tissue evidence="1">Complete organism</tissue>
    </source>
</reference>
<proteinExistence type="predicted"/>